<protein>
    <recommendedName>
        <fullName evidence="5">Dolichyl-diphosphooligosaccharide--protein glycosyltransferase subunit 4</fullName>
    </recommendedName>
</protein>
<comment type="function">
    <text evidence="1">Subunit of the oligosaccharyl transferase (OST) complex that catalyzes the initial transfer of a defined glycan (Glc(3)Man(9)GlcNAc(2) in eukaryotes) from the lipid carrier dolichol-pyrophosphate to an asparagine residue within an Asn-X-Ser/Thr consensus motif in nascent polypeptide chains, the first step in protein N-glycosylation. N-glycosylation occurs cotranslationally and the complex associates with the Sec61 complex at the channel-forming translocon complex that mediates protein translocation across the endoplasmic reticulum (ER). All subunits are required for a maximal enzyme activity.</text>
</comment>
<evidence type="ECO:0000256" key="6">
    <source>
        <dbReference type="ARBA" id="ARBA00022692"/>
    </source>
</evidence>
<comment type="caution">
    <text evidence="12">The sequence shown here is derived from an EMBL/GenBank/DDBJ whole genome shotgun (WGS) entry which is preliminary data.</text>
</comment>
<proteinExistence type="inferred from homology"/>
<organism evidence="12 13">
    <name type="scientific">Tropilaelaps mercedesae</name>
    <dbReference type="NCBI Taxonomy" id="418985"/>
    <lineage>
        <taxon>Eukaryota</taxon>
        <taxon>Metazoa</taxon>
        <taxon>Ecdysozoa</taxon>
        <taxon>Arthropoda</taxon>
        <taxon>Chelicerata</taxon>
        <taxon>Arachnida</taxon>
        <taxon>Acari</taxon>
        <taxon>Parasitiformes</taxon>
        <taxon>Mesostigmata</taxon>
        <taxon>Gamasina</taxon>
        <taxon>Dermanyssoidea</taxon>
        <taxon>Laelapidae</taxon>
        <taxon>Tropilaelaps</taxon>
    </lineage>
</organism>
<dbReference type="InParanoid" id="A0A1V9XL81"/>
<reference evidence="12 13" key="1">
    <citation type="journal article" date="2017" name="Gigascience">
        <title>Draft genome of the honey bee ectoparasitic mite, Tropilaelaps mercedesae, is shaped by the parasitic life history.</title>
        <authorList>
            <person name="Dong X."/>
            <person name="Armstrong S.D."/>
            <person name="Xia D."/>
            <person name="Makepeace B.L."/>
            <person name="Darby A.C."/>
            <person name="Kadowaki T."/>
        </authorList>
    </citation>
    <scope>NUCLEOTIDE SEQUENCE [LARGE SCALE GENOMIC DNA]</scope>
    <source>
        <strain evidence="12">Wuxi-XJTLU</strain>
    </source>
</reference>
<evidence type="ECO:0000256" key="2">
    <source>
        <dbReference type="ARBA" id="ARBA00004643"/>
    </source>
</evidence>
<dbReference type="STRING" id="418985.A0A1V9XL81"/>
<evidence type="ECO:0000256" key="9">
    <source>
        <dbReference type="ARBA" id="ARBA00022989"/>
    </source>
</evidence>
<dbReference type="InterPro" id="IPR018943">
    <property type="entry name" value="Oligosaccaryltransferase"/>
</dbReference>
<comment type="similarity">
    <text evidence="3">Belongs to the OST4 family.</text>
</comment>
<keyword evidence="7" id="KW-0256">Endoplasmic reticulum</keyword>
<dbReference type="PANTHER" id="PTHR48164">
    <property type="entry name" value="DOLICHYL-DIPHOSPHOOLIGOSACCHARIDE--PROTEIN GLYCOSYLTRANSFERASE SUBUNIT 4"/>
    <property type="match status" value="1"/>
</dbReference>
<comment type="subunit">
    <text evidence="4">Component of the oligosaccharyltransferase (OST) complex.</text>
</comment>
<dbReference type="SUPFAM" id="SSF103464">
    <property type="entry name" value="Oligosaccharyltransferase subunit ost4p"/>
    <property type="match status" value="1"/>
</dbReference>
<keyword evidence="6 11" id="KW-0812">Transmembrane</keyword>
<dbReference type="PANTHER" id="PTHR48164:SF1">
    <property type="entry name" value="DOLICHYL-DIPHOSPHOOLIGOSACCHARIDE--PROTEIN GLYCOSYLTRANSFERASE SUBUNIT 4"/>
    <property type="match status" value="1"/>
</dbReference>
<keyword evidence="13" id="KW-1185">Reference proteome</keyword>
<name>A0A1V9XL81_9ACAR</name>
<keyword evidence="10 11" id="KW-0472">Membrane</keyword>
<dbReference type="EMBL" id="MNPL01008734">
    <property type="protein sequence ID" value="OQR74098.1"/>
    <property type="molecule type" value="Genomic_DNA"/>
</dbReference>
<dbReference type="Pfam" id="PF10215">
    <property type="entry name" value="Ost4"/>
    <property type="match status" value="1"/>
</dbReference>
<evidence type="ECO:0000256" key="3">
    <source>
        <dbReference type="ARBA" id="ARBA00007685"/>
    </source>
</evidence>
<keyword evidence="12" id="KW-0808">Transferase</keyword>
<dbReference type="OrthoDB" id="2124077at2759"/>
<evidence type="ECO:0000313" key="13">
    <source>
        <dbReference type="Proteomes" id="UP000192247"/>
    </source>
</evidence>
<accession>A0A1V9XL81</accession>
<evidence type="ECO:0000256" key="8">
    <source>
        <dbReference type="ARBA" id="ARBA00022968"/>
    </source>
</evidence>
<dbReference type="Proteomes" id="UP000192247">
    <property type="component" value="Unassembled WGS sequence"/>
</dbReference>
<dbReference type="InterPro" id="IPR036330">
    <property type="entry name" value="Ost4p_sf"/>
</dbReference>
<evidence type="ECO:0000256" key="10">
    <source>
        <dbReference type="ARBA" id="ARBA00023136"/>
    </source>
</evidence>
<evidence type="ECO:0000256" key="4">
    <source>
        <dbReference type="ARBA" id="ARBA00011157"/>
    </source>
</evidence>
<evidence type="ECO:0000313" key="12">
    <source>
        <dbReference type="EMBL" id="OQR74098.1"/>
    </source>
</evidence>
<evidence type="ECO:0000256" key="11">
    <source>
        <dbReference type="SAM" id="Phobius"/>
    </source>
</evidence>
<keyword evidence="9 11" id="KW-1133">Transmembrane helix</keyword>
<dbReference type="GO" id="GO:0016740">
    <property type="term" value="F:transferase activity"/>
    <property type="evidence" value="ECO:0007669"/>
    <property type="project" value="UniProtKB-KW"/>
</dbReference>
<dbReference type="GO" id="GO:0018279">
    <property type="term" value="P:protein N-linked glycosylation via asparagine"/>
    <property type="evidence" value="ECO:0007669"/>
    <property type="project" value="TreeGrafter"/>
</dbReference>
<comment type="subcellular location">
    <subcellularLocation>
        <location evidence="2">Endoplasmic reticulum membrane</location>
        <topology evidence="2">Single-pass type III membrane protein</topology>
    </subcellularLocation>
</comment>
<evidence type="ECO:0000256" key="7">
    <source>
        <dbReference type="ARBA" id="ARBA00022824"/>
    </source>
</evidence>
<dbReference type="GO" id="GO:0008250">
    <property type="term" value="C:oligosaccharyltransferase complex"/>
    <property type="evidence" value="ECO:0007669"/>
    <property type="project" value="TreeGrafter"/>
</dbReference>
<gene>
    <name evidence="12" type="ORF">BIW11_03465</name>
</gene>
<sequence length="73" mass="8332">MVFVCTHPTYQNQRASSCYRRSERVSFSSRTDPSPTMISDVQLAVFANLMGVSLFLLVVVYHYVTVNNPRKTN</sequence>
<dbReference type="InterPro" id="IPR051307">
    <property type="entry name" value="OST4"/>
</dbReference>
<dbReference type="AlphaFoldDB" id="A0A1V9XL81"/>
<evidence type="ECO:0000256" key="1">
    <source>
        <dbReference type="ARBA" id="ARBA00002791"/>
    </source>
</evidence>
<keyword evidence="8" id="KW-0735">Signal-anchor</keyword>
<evidence type="ECO:0000256" key="5">
    <source>
        <dbReference type="ARBA" id="ARBA00017662"/>
    </source>
</evidence>
<feature type="transmembrane region" description="Helical" evidence="11">
    <location>
        <begin position="43"/>
        <end position="64"/>
    </location>
</feature>